<protein>
    <submittedName>
        <fullName evidence="1">Uncharacterized protein</fullName>
    </submittedName>
</protein>
<dbReference type="AlphaFoldDB" id="A0A4Y2FQX1"/>
<reference evidence="1 2" key="1">
    <citation type="journal article" date="2019" name="Sci. Rep.">
        <title>Orb-weaving spider Araneus ventricosus genome elucidates the spidroin gene catalogue.</title>
        <authorList>
            <person name="Kono N."/>
            <person name="Nakamura H."/>
            <person name="Ohtoshi R."/>
            <person name="Moran D.A.P."/>
            <person name="Shinohara A."/>
            <person name="Yoshida Y."/>
            <person name="Fujiwara M."/>
            <person name="Mori M."/>
            <person name="Tomita M."/>
            <person name="Arakawa K."/>
        </authorList>
    </citation>
    <scope>NUCLEOTIDE SEQUENCE [LARGE SCALE GENOMIC DNA]</scope>
</reference>
<organism evidence="1 2">
    <name type="scientific">Araneus ventricosus</name>
    <name type="common">Orbweaver spider</name>
    <name type="synonym">Epeira ventricosa</name>
    <dbReference type="NCBI Taxonomy" id="182803"/>
    <lineage>
        <taxon>Eukaryota</taxon>
        <taxon>Metazoa</taxon>
        <taxon>Ecdysozoa</taxon>
        <taxon>Arthropoda</taxon>
        <taxon>Chelicerata</taxon>
        <taxon>Arachnida</taxon>
        <taxon>Araneae</taxon>
        <taxon>Araneomorphae</taxon>
        <taxon>Entelegynae</taxon>
        <taxon>Araneoidea</taxon>
        <taxon>Araneidae</taxon>
        <taxon>Araneus</taxon>
    </lineage>
</organism>
<keyword evidence="2" id="KW-1185">Reference proteome</keyword>
<accession>A0A4Y2FQX1</accession>
<dbReference type="Proteomes" id="UP000499080">
    <property type="component" value="Unassembled WGS sequence"/>
</dbReference>
<evidence type="ECO:0000313" key="1">
    <source>
        <dbReference type="EMBL" id="GBM43603.1"/>
    </source>
</evidence>
<sequence length="105" mass="12091">MNYLWVIRPQPEQINQPQSCAFLHFDDWMRSILTGGVCRLHVGAGQFYYPLTFLLHCSGDFAGWSSMSRERGRGDVTGCQLKCRPRHLTEVQTYKVRSEIANVLL</sequence>
<evidence type="ECO:0000313" key="2">
    <source>
        <dbReference type="Proteomes" id="UP000499080"/>
    </source>
</evidence>
<dbReference type="EMBL" id="BGPR01001035">
    <property type="protein sequence ID" value="GBM43603.1"/>
    <property type="molecule type" value="Genomic_DNA"/>
</dbReference>
<name>A0A4Y2FQX1_ARAVE</name>
<gene>
    <name evidence="1" type="ORF">AVEN_210545_1</name>
</gene>
<proteinExistence type="predicted"/>
<comment type="caution">
    <text evidence="1">The sequence shown here is derived from an EMBL/GenBank/DDBJ whole genome shotgun (WGS) entry which is preliminary data.</text>
</comment>